<dbReference type="Gene3D" id="2.160.20.10">
    <property type="entry name" value="Single-stranded right-handed beta-helix, Pectin lyase-like"/>
    <property type="match status" value="1"/>
</dbReference>
<comment type="subcellular location">
    <subcellularLocation>
        <location evidence="1">Target cell</location>
        <location evidence="1">Target cell cytoplasm</location>
    </subcellularLocation>
</comment>
<keyword evidence="4" id="KW-0843">Virulence</keyword>
<keyword evidence="2" id="KW-0800">Toxin</keyword>
<dbReference type="Pfam" id="PF04830">
    <property type="entry name" value="DUF637"/>
    <property type="match status" value="1"/>
</dbReference>
<keyword evidence="7" id="KW-1185">Reference proteome</keyword>
<reference evidence="6 7" key="1">
    <citation type="journal article" date="2011" name="PLoS ONE">
        <title>The entomopathogenic bacterial endosymbionts xenorhabdus and photorhabdus: convergent lifestyles from divergent genomes.</title>
        <authorList>
            <person name="Chaston J.M."/>
            <person name="Suen G."/>
            <person name="Tucker S.L."/>
            <person name="Andersen A.W."/>
            <person name="Bhasin A."/>
            <person name="Bode E."/>
            <person name="Bode H.B."/>
            <person name="Brachmann A.O."/>
            <person name="Cowles C.E."/>
            <person name="Cowles K.N."/>
            <person name="Darby C."/>
            <person name="de Leon L."/>
            <person name="Drace K."/>
            <person name="Du Z."/>
            <person name="Givaudan A."/>
            <person name="Herbert Tran E.E."/>
            <person name="Jewell K.A."/>
            <person name="Knack J.J."/>
            <person name="Krasomil-Osterfeld K.C."/>
            <person name="Kukor R."/>
            <person name="Lanois A."/>
            <person name="Latreille P."/>
            <person name="Leimgruber N.K."/>
            <person name="Lipke C.M."/>
            <person name="Liu R."/>
            <person name="Lu X."/>
            <person name="Martens E.C."/>
            <person name="Marri P.R."/>
            <person name="Medigue C."/>
            <person name="Menard M.L."/>
            <person name="Miller N.M."/>
            <person name="Morales-Soto N."/>
            <person name="Norton S."/>
            <person name="Ogier J.C."/>
            <person name="Orchard S.S."/>
            <person name="Park D."/>
            <person name="Park Y."/>
            <person name="Qurollo B.A."/>
            <person name="Sugar D.R."/>
            <person name="Richards G.R."/>
            <person name="Rouy Z."/>
            <person name="Slominski B."/>
            <person name="Slominski K."/>
            <person name="Snyder H."/>
            <person name="Tjaden B.C."/>
            <person name="van der Hoeven R."/>
            <person name="Welch R.D."/>
            <person name="Wheeler C."/>
            <person name="Xiang B."/>
            <person name="Barbazuk B."/>
            <person name="Gaudriault S."/>
            <person name="Goodner B."/>
            <person name="Slater S.C."/>
            <person name="Forst S."/>
            <person name="Goldman B.S."/>
            <person name="Goodrich-Blair H."/>
        </authorList>
    </citation>
    <scope>NUCLEOTIDE SEQUENCE [LARGE SCALE GENOMIC DNA]</scope>
    <source>
        <strain evidence="7">ATCC 19061 / DSM 3370 / CCUG 14189 / LMG 1036 / NCIMB 9965 / AN6</strain>
    </source>
</reference>
<dbReference type="InterPro" id="IPR006915">
    <property type="entry name" value="DUF637_hemagglutn_put"/>
</dbReference>
<gene>
    <name evidence="6" type="ordered locus">XNC1_3564</name>
</gene>
<protein>
    <submittedName>
        <fullName evidence="6">TpsA-related protein</fullName>
    </submittedName>
</protein>
<evidence type="ECO:0000259" key="5">
    <source>
        <dbReference type="SMART" id="SM00912"/>
    </source>
</evidence>
<evidence type="ECO:0000256" key="3">
    <source>
        <dbReference type="ARBA" id="ARBA00022913"/>
    </source>
</evidence>
<evidence type="ECO:0000256" key="2">
    <source>
        <dbReference type="ARBA" id="ARBA00022656"/>
    </source>
</evidence>
<dbReference type="Pfam" id="PF13930">
    <property type="entry name" value="Endonuclea_NS_2"/>
    <property type="match status" value="1"/>
</dbReference>
<dbReference type="RefSeq" id="WP_013185149.1">
    <property type="nucleotide sequence ID" value="NC_014228.1"/>
</dbReference>
<dbReference type="InterPro" id="IPR044927">
    <property type="entry name" value="Endonuclea_NS_2"/>
</dbReference>
<dbReference type="eggNOG" id="COG3210">
    <property type="taxonomic scope" value="Bacteria"/>
</dbReference>
<dbReference type="NCBIfam" id="TIGR01901">
    <property type="entry name" value="adhes_NPXG"/>
    <property type="match status" value="1"/>
</dbReference>
<dbReference type="InterPro" id="IPR008638">
    <property type="entry name" value="FhaB/CdiA-like_TPS"/>
</dbReference>
<keyword evidence="3" id="KW-1266">Target cell cytoplasm</keyword>
<dbReference type="GeneID" id="24902776"/>
<dbReference type="EMBL" id="FN667742">
    <property type="protein sequence ID" value="CBJ91598.1"/>
    <property type="molecule type" value="Genomic_DNA"/>
</dbReference>
<organism evidence="6 7">
    <name type="scientific">Xenorhabdus nematophila (strain ATCC 19061 / DSM 3370 / CCUG 14189 / LMG 1036 / NCIMB 9965 / AN6)</name>
    <dbReference type="NCBI Taxonomy" id="406817"/>
    <lineage>
        <taxon>Bacteria</taxon>
        <taxon>Pseudomonadati</taxon>
        <taxon>Pseudomonadota</taxon>
        <taxon>Gammaproteobacteria</taxon>
        <taxon>Enterobacterales</taxon>
        <taxon>Morganellaceae</taxon>
        <taxon>Xenorhabdus</taxon>
    </lineage>
</organism>
<dbReference type="InterPro" id="IPR011050">
    <property type="entry name" value="Pectin_lyase_fold/virulence"/>
</dbReference>
<name>D3VA34_XENNA</name>
<evidence type="ECO:0000313" key="7">
    <source>
        <dbReference type="Proteomes" id="UP000008075"/>
    </source>
</evidence>
<proteinExistence type="predicted"/>
<dbReference type="InterPro" id="IPR006914">
    <property type="entry name" value="VENN_dom"/>
</dbReference>
<dbReference type="SUPFAM" id="SSF51126">
    <property type="entry name" value="Pectin lyase-like"/>
    <property type="match status" value="1"/>
</dbReference>
<dbReference type="STRING" id="406817.XNC1_3564"/>
<dbReference type="HOGENOM" id="CLU_239031_0_0_6"/>
<dbReference type="SMART" id="SM00912">
    <property type="entry name" value="Haemagg_act"/>
    <property type="match status" value="1"/>
</dbReference>
<dbReference type="InterPro" id="IPR012334">
    <property type="entry name" value="Pectin_lyas_fold"/>
</dbReference>
<evidence type="ECO:0000256" key="4">
    <source>
        <dbReference type="ARBA" id="ARBA00023026"/>
    </source>
</evidence>
<dbReference type="Proteomes" id="UP000008075">
    <property type="component" value="Chromosome"/>
</dbReference>
<dbReference type="GO" id="GO:0090729">
    <property type="term" value="F:toxin activity"/>
    <property type="evidence" value="ECO:0007669"/>
    <property type="project" value="UniProtKB-KW"/>
</dbReference>
<feature type="domain" description="Filamentous haemagglutinin FhaB/tRNA nuclease CdiA-like TPS" evidence="5">
    <location>
        <begin position="45"/>
        <end position="165"/>
    </location>
</feature>
<dbReference type="Pfam" id="PF05860">
    <property type="entry name" value="TPS"/>
    <property type="match status" value="1"/>
</dbReference>
<dbReference type="KEGG" id="xne:XNC1_3564"/>
<sequence length="1554" mass="166611">MGKFNNPVARGTCYFLIYLTGIYPLNSAVAGGIIPDNAKTQIHNNGNVPVVNIAAPNNAGISHNTYKEFNTGTQGAVLNNATQAVNSQLAGQISANANLQGKAAELIINEVTGSSRSELMGQLEVAGQKANVMIANPNGITCDGCGFINTSGAILTTGKPQFDTQGALEALKVTKGQITIGGKGLNGQSTDYVDIISRVTELNGKIQAKNLALTQGANQISFKEGTTKAIAGEGAVPQLAVDTKALGGMYANKIRLIATENGVGVNLKDITSTRDDITLTANGKISLGNITAKTDVNVGAKEISIEDARQYTPYIQAGRNIVLTGNKVTNKSGVTAGQDMRVFGDTIINIGKEALLQANNNMWLQKNVQGDKSDLIQNRSGTIKTNNGDLVIRANNLYNIRNLYFTSKNGKTTRDSIKYSEIDSLQKEYDETISIYSTDEILGDDDNESIDSYLITLKDEIKDFTRDIEVLENFHPSSITAGGNIYVNSDYLWNINSQINSQKNIFLTGKNFRNIRNITYHSSSYSFIPGFPSSSTETYFIYNSPIVVSDLYRYKSKGIGFYDKNIEWYDWNSATQDKISLEEHRKDKLLDNTIAAKENLVIDFSDELVIEKNVADYDYLAPKESNAISAKNIFLHGTHINISDKINSKTDLNIISDGVIFANNADISSEKDLSLTAVNGVNFKNSKFKGDNFSLINRTGNIYLTGSDFVSKNAFSIISSADIFLKSVVNDFSYGERIDITHKGSTLNSGGNLTIMTNGSLLFQAAKLIAKGTMNISAQGGYLYAQAMEDISHYETRETKRNWYGRKKTTNRTHHSVTNKVTEFIADGDINILSHDDSTYEASKIETNNNAKLTSTHGKINFKSVKDVSFEHIISKSKGFFIKNRDSGHAAETWVLPSVHIGGKLTIDAANGISADIKTQKGQNLQNVLANLGNTSETAWLKGLAQRQDVHWTEVQDAHDSWDYKSQHLNPVAAAVIAIAVAVVTAGAGVTVAAANSAAGAASGAATAAGASAATAATVSTTTYGAVSAGISSLASTAAVSLINNEGNLSKTLKEMGSSKTVKSTITSMAIGGALAGFDKFLGVEKAANGATNVPLLRNLEWSKVAQRVAGQSVISSSLNTAINGGSFKDNFTMALLANVGNQVNIEGADFIGSNGTALGFSEKAISHAAVSAIAAHIGGGDAKAAAAGAFAARLASVTLAKTFNDPAQILAGGKIIGGIAGAFAANSAQGVNSGANAGEIVLEHNFLKYDLYKLDREIKAAKEKGENTAPIFEKMRKSLAEERDMVKTTCKNSPTICGAAQRELVNEAIGELQGTSALYYDRDVVEFVKTETAKDNAVIDDYISTKGEILEYVFNGAEILVGNETKFSVKGKGTNSAHNQQVAQSGPSPTVIVVKTNSGTKGNWNKELNKPQPNTIYHVDGNKTYHTDSLSRPVDIEASLTLSSNDRNYYQQRKTGHQGNPGDDGGHLIGTIFNGPGEKLNMVPMESSLNRHGAWRDMERTWADELKAGKTVNVKIKPTYSSDSLRPDKFTVSYSVDNGRVVERVFKNTSDGK</sequence>
<dbReference type="Pfam" id="PF04829">
    <property type="entry name" value="PT-VENN"/>
    <property type="match status" value="1"/>
</dbReference>
<evidence type="ECO:0000313" key="6">
    <source>
        <dbReference type="EMBL" id="CBJ91598.1"/>
    </source>
</evidence>
<accession>D3VA34</accession>
<evidence type="ECO:0000256" key="1">
    <source>
        <dbReference type="ARBA" id="ARBA00004219"/>
    </source>
</evidence>